<dbReference type="InterPro" id="IPR011992">
    <property type="entry name" value="EF-hand-dom_pair"/>
</dbReference>
<gene>
    <name evidence="5" type="ORF">Vbra_18321</name>
</gene>
<feature type="domain" description="EF-hand" evidence="4">
    <location>
        <begin position="110"/>
        <end position="145"/>
    </location>
</feature>
<dbReference type="Gene3D" id="1.10.238.10">
    <property type="entry name" value="EF-hand"/>
    <property type="match status" value="1"/>
</dbReference>
<name>A0A0G4GQC0_VITBC</name>
<dbReference type="PANTHER" id="PTHR34524:SF6">
    <property type="entry name" value="CALCYPHOSINE LIKE"/>
    <property type="match status" value="1"/>
</dbReference>
<reference evidence="5 6" key="1">
    <citation type="submission" date="2014-11" db="EMBL/GenBank/DDBJ databases">
        <authorList>
            <person name="Zhu J."/>
            <person name="Qi W."/>
            <person name="Song R."/>
        </authorList>
    </citation>
    <scope>NUCLEOTIDE SEQUENCE [LARGE SCALE GENOMIC DNA]</scope>
</reference>
<dbReference type="EMBL" id="CDMY01000759">
    <property type="protein sequence ID" value="CEM32639.1"/>
    <property type="molecule type" value="Genomic_DNA"/>
</dbReference>
<dbReference type="PhylomeDB" id="A0A0G4GQC0"/>
<keyword evidence="1" id="KW-0479">Metal-binding</keyword>
<dbReference type="GO" id="GO:0005509">
    <property type="term" value="F:calcium ion binding"/>
    <property type="evidence" value="ECO:0007669"/>
    <property type="project" value="InterPro"/>
</dbReference>
<evidence type="ECO:0000256" key="2">
    <source>
        <dbReference type="ARBA" id="ARBA00022737"/>
    </source>
</evidence>
<keyword evidence="2" id="KW-0677">Repeat</keyword>
<dbReference type="AlphaFoldDB" id="A0A0G4GQC0"/>
<sequence length="382" mass="43957">MACLTSGNVEPQEAFEAVKVQLAAKQQVHKVRQLREIFDAISEGLRRRLEEEGVDKDAPLPPLTVMHFEMAFGKAGIHLAQQHLQRLHQACRGKPQVLLHELMRQFFTDRRKEAVERLFHFLDVDSKGKISPAAVLLSLDPTNHPLVFAQRRHPDQVRKEFEMAFSKLGQWKSDEPYEPGDGPKARPEIHDVEWDEFCFFWREISASYPFRDDQAFEDLITACWHIPVPMNEGQRRKGILDKAEKKLRIKLFQRSHHAHTEFEILLGAFKKADLLRTGVADYRVVEDAFRLLGVNLSDEEMYVFFDAHAHQEGEEVPRDPSALQNTQLVVGSPPNASMRCPLELSNRVLAYRRFCEGFTSPTAAHNKEVVKTSVQKQYLVGW</sequence>
<proteinExistence type="predicted"/>
<evidence type="ECO:0000313" key="5">
    <source>
        <dbReference type="EMBL" id="CEM32639.1"/>
    </source>
</evidence>
<accession>A0A0G4GQC0</accession>
<dbReference type="STRING" id="1169540.A0A0G4GQC0"/>
<evidence type="ECO:0000256" key="3">
    <source>
        <dbReference type="ARBA" id="ARBA00022837"/>
    </source>
</evidence>
<keyword evidence="3" id="KW-0106">Calcium</keyword>
<evidence type="ECO:0000256" key="1">
    <source>
        <dbReference type="ARBA" id="ARBA00022723"/>
    </source>
</evidence>
<organism evidence="5 6">
    <name type="scientific">Vitrella brassicaformis (strain CCMP3155)</name>
    <dbReference type="NCBI Taxonomy" id="1169540"/>
    <lineage>
        <taxon>Eukaryota</taxon>
        <taxon>Sar</taxon>
        <taxon>Alveolata</taxon>
        <taxon>Colpodellida</taxon>
        <taxon>Vitrellaceae</taxon>
        <taxon>Vitrella</taxon>
    </lineage>
</organism>
<dbReference type="InParanoid" id="A0A0G4GQC0"/>
<dbReference type="InterPro" id="IPR002048">
    <property type="entry name" value="EF_hand_dom"/>
</dbReference>
<keyword evidence="6" id="KW-1185">Reference proteome</keyword>
<dbReference type="PROSITE" id="PS50222">
    <property type="entry name" value="EF_HAND_2"/>
    <property type="match status" value="1"/>
</dbReference>
<evidence type="ECO:0000259" key="4">
    <source>
        <dbReference type="PROSITE" id="PS50222"/>
    </source>
</evidence>
<protein>
    <recommendedName>
        <fullName evidence="4">EF-hand domain-containing protein</fullName>
    </recommendedName>
</protein>
<evidence type="ECO:0000313" key="6">
    <source>
        <dbReference type="Proteomes" id="UP000041254"/>
    </source>
</evidence>
<dbReference type="Proteomes" id="UP000041254">
    <property type="component" value="Unassembled WGS sequence"/>
</dbReference>
<dbReference type="SUPFAM" id="SSF47473">
    <property type="entry name" value="EF-hand"/>
    <property type="match status" value="1"/>
</dbReference>
<dbReference type="InterPro" id="IPR051581">
    <property type="entry name" value="Ca-bind"/>
</dbReference>
<dbReference type="VEuPathDB" id="CryptoDB:Vbra_18321"/>
<dbReference type="PANTHER" id="PTHR34524">
    <property type="entry name" value="CALCYPHOSIN"/>
    <property type="match status" value="1"/>
</dbReference>